<protein>
    <submittedName>
        <fullName evidence="5">HipA domain-containing protein</fullName>
    </submittedName>
</protein>
<dbReference type="Gene3D" id="1.10.1070.20">
    <property type="match status" value="1"/>
</dbReference>
<evidence type="ECO:0000259" key="4">
    <source>
        <dbReference type="Pfam" id="PF07804"/>
    </source>
</evidence>
<dbReference type="InterPro" id="IPR052028">
    <property type="entry name" value="HipA_Ser/Thr_kinase"/>
</dbReference>
<evidence type="ECO:0000256" key="2">
    <source>
        <dbReference type="ARBA" id="ARBA00022679"/>
    </source>
</evidence>
<evidence type="ECO:0000256" key="3">
    <source>
        <dbReference type="ARBA" id="ARBA00022777"/>
    </source>
</evidence>
<dbReference type="Proteomes" id="UP001524318">
    <property type="component" value="Unassembled WGS sequence"/>
</dbReference>
<sequence length="224" mass="24068">MLAAEHWALELARAAGLRTARTRLETFGTRDALVVERYDRTEDHRRIHQEDFTQVLGIASAAKYDQSTAAPSRLAQVAATASLHSRNAAAFKSELLKAVAFNVLVGNGDAHSKNYSVLIRETGEVELAPLYDVAPTLLLYARSSNAGHSVAGQARLNYITLDHLVREAGSWGMDVEEARAGVTGILVAAAEAHASVPQRLAHLPALVAARAEDLIAGSTARRQL</sequence>
<evidence type="ECO:0000313" key="6">
    <source>
        <dbReference type="Proteomes" id="UP001524318"/>
    </source>
</evidence>
<comment type="similarity">
    <text evidence="1">Belongs to the HipA Ser/Thr kinase family.</text>
</comment>
<keyword evidence="6" id="KW-1185">Reference proteome</keyword>
<gene>
    <name evidence="5" type="ORF">NFC73_11645</name>
</gene>
<evidence type="ECO:0000313" key="5">
    <source>
        <dbReference type="EMBL" id="MCP9000376.1"/>
    </source>
</evidence>
<name>A0ABT1LRG2_9MICC</name>
<keyword evidence="2" id="KW-0808">Transferase</keyword>
<feature type="domain" description="HipA-like C-terminal" evidence="4">
    <location>
        <begin position="4"/>
        <end position="183"/>
    </location>
</feature>
<dbReference type="InterPro" id="IPR012893">
    <property type="entry name" value="HipA-like_C"/>
</dbReference>
<comment type="caution">
    <text evidence="5">The sequence shown here is derived from an EMBL/GenBank/DDBJ whole genome shotgun (WGS) entry which is preliminary data.</text>
</comment>
<keyword evidence="3" id="KW-0418">Kinase</keyword>
<organism evidence="5 6">
    <name type="scientific">Pseudarthrobacter humi</name>
    <dbReference type="NCBI Taxonomy" id="2952523"/>
    <lineage>
        <taxon>Bacteria</taxon>
        <taxon>Bacillati</taxon>
        <taxon>Actinomycetota</taxon>
        <taxon>Actinomycetes</taxon>
        <taxon>Micrococcales</taxon>
        <taxon>Micrococcaceae</taxon>
        <taxon>Pseudarthrobacter</taxon>
    </lineage>
</organism>
<dbReference type="PANTHER" id="PTHR37419">
    <property type="entry name" value="SERINE/THREONINE-PROTEIN KINASE TOXIN HIPA"/>
    <property type="match status" value="1"/>
</dbReference>
<dbReference type="Pfam" id="PF07804">
    <property type="entry name" value="HipA_C"/>
    <property type="match status" value="1"/>
</dbReference>
<reference evidence="5 6" key="1">
    <citation type="submission" date="2022-06" db="EMBL/GenBank/DDBJ databases">
        <title>Pseudarthrobacter sp. strain RMG13 Genome sequencing and assembly.</title>
        <authorList>
            <person name="Kim I."/>
        </authorList>
    </citation>
    <scope>NUCLEOTIDE SEQUENCE [LARGE SCALE GENOMIC DNA]</scope>
    <source>
        <strain evidence="5 6">RMG13</strain>
    </source>
</reference>
<dbReference type="RefSeq" id="WP_254750356.1">
    <property type="nucleotide sequence ID" value="NZ_JANCLV010000007.1"/>
</dbReference>
<evidence type="ECO:0000256" key="1">
    <source>
        <dbReference type="ARBA" id="ARBA00010164"/>
    </source>
</evidence>
<accession>A0ABT1LRG2</accession>
<dbReference type="EMBL" id="JANCLV010000007">
    <property type="protein sequence ID" value="MCP9000376.1"/>
    <property type="molecule type" value="Genomic_DNA"/>
</dbReference>
<proteinExistence type="inferred from homology"/>